<evidence type="ECO:0000256" key="5">
    <source>
        <dbReference type="ARBA" id="ARBA00022840"/>
    </source>
</evidence>
<dbReference type="FunFam" id="3.40.50.300:FF:000287">
    <property type="entry name" value="Multidrug ABC transporter ATP-binding protein"/>
    <property type="match status" value="1"/>
</dbReference>
<dbReference type="EMBL" id="CP042436">
    <property type="protein sequence ID" value="QEC62161.1"/>
    <property type="molecule type" value="Genomic_DNA"/>
</dbReference>
<keyword evidence="3 8" id="KW-0812">Transmembrane</keyword>
<keyword evidence="5 11" id="KW-0067">ATP-binding</keyword>
<reference evidence="11 12" key="1">
    <citation type="journal article" date="2017" name="Curr. Microbiol.">
        <title>Mucilaginibacter ginsenosidivorans sp. nov., Isolated from Soil of Ginseng Field.</title>
        <authorList>
            <person name="Kim M.M."/>
            <person name="Siddiqi M.Z."/>
            <person name="Im W.T."/>
        </authorList>
    </citation>
    <scope>NUCLEOTIDE SEQUENCE [LARGE SCALE GENOMIC DNA]</scope>
    <source>
        <strain evidence="11 12">Gsoil 3017</strain>
    </source>
</reference>
<keyword evidence="6 8" id="KW-1133">Transmembrane helix</keyword>
<dbReference type="OrthoDB" id="9760358at2"/>
<keyword evidence="12" id="KW-1185">Reference proteome</keyword>
<evidence type="ECO:0000256" key="7">
    <source>
        <dbReference type="ARBA" id="ARBA00023136"/>
    </source>
</evidence>
<evidence type="ECO:0000313" key="11">
    <source>
        <dbReference type="EMBL" id="QEC62161.1"/>
    </source>
</evidence>
<dbReference type="InterPro" id="IPR027417">
    <property type="entry name" value="P-loop_NTPase"/>
</dbReference>
<dbReference type="InterPro" id="IPR011527">
    <property type="entry name" value="ABC1_TM_dom"/>
</dbReference>
<dbReference type="Gene3D" id="3.40.50.300">
    <property type="entry name" value="P-loop containing nucleotide triphosphate hydrolases"/>
    <property type="match status" value="1"/>
</dbReference>
<dbReference type="Gene3D" id="1.20.1560.10">
    <property type="entry name" value="ABC transporter type 1, transmembrane domain"/>
    <property type="match status" value="1"/>
</dbReference>
<evidence type="ECO:0000259" key="10">
    <source>
        <dbReference type="PROSITE" id="PS50929"/>
    </source>
</evidence>
<dbReference type="Proteomes" id="UP000321479">
    <property type="component" value="Chromosome"/>
</dbReference>
<dbReference type="SMART" id="SM00382">
    <property type="entry name" value="AAA"/>
    <property type="match status" value="1"/>
</dbReference>
<dbReference type="InterPro" id="IPR039421">
    <property type="entry name" value="Type_1_exporter"/>
</dbReference>
<keyword evidence="7 8" id="KW-0472">Membrane</keyword>
<evidence type="ECO:0000256" key="3">
    <source>
        <dbReference type="ARBA" id="ARBA00022692"/>
    </source>
</evidence>
<dbReference type="InterPro" id="IPR003593">
    <property type="entry name" value="AAA+_ATPase"/>
</dbReference>
<dbReference type="InterPro" id="IPR003439">
    <property type="entry name" value="ABC_transporter-like_ATP-bd"/>
</dbReference>
<dbReference type="PROSITE" id="PS00211">
    <property type="entry name" value="ABC_TRANSPORTER_1"/>
    <property type="match status" value="1"/>
</dbReference>
<dbReference type="Pfam" id="PF00664">
    <property type="entry name" value="ABC_membrane"/>
    <property type="match status" value="1"/>
</dbReference>
<feature type="transmembrane region" description="Helical" evidence="8">
    <location>
        <begin position="91"/>
        <end position="112"/>
    </location>
</feature>
<dbReference type="Pfam" id="PF00005">
    <property type="entry name" value="ABC_tran"/>
    <property type="match status" value="1"/>
</dbReference>
<dbReference type="SUPFAM" id="SSF52540">
    <property type="entry name" value="P-loop containing nucleoside triphosphate hydrolases"/>
    <property type="match status" value="1"/>
</dbReference>
<evidence type="ECO:0000256" key="2">
    <source>
        <dbReference type="ARBA" id="ARBA00022448"/>
    </source>
</evidence>
<organism evidence="11 12">
    <name type="scientific">Mucilaginibacter ginsenosidivorans</name>
    <dbReference type="NCBI Taxonomy" id="398053"/>
    <lineage>
        <taxon>Bacteria</taxon>
        <taxon>Pseudomonadati</taxon>
        <taxon>Bacteroidota</taxon>
        <taxon>Sphingobacteriia</taxon>
        <taxon>Sphingobacteriales</taxon>
        <taxon>Sphingobacteriaceae</taxon>
        <taxon>Mucilaginibacter</taxon>
    </lineage>
</organism>
<keyword evidence="4" id="KW-0547">Nucleotide-binding</keyword>
<proteinExistence type="predicted"/>
<name>A0A5B8UV04_9SPHI</name>
<feature type="transmembrane region" description="Helical" evidence="8">
    <location>
        <begin position="178"/>
        <end position="210"/>
    </location>
</feature>
<gene>
    <name evidence="11" type="ORF">FRZ54_06045</name>
</gene>
<dbReference type="AlphaFoldDB" id="A0A5B8UV04"/>
<dbReference type="KEGG" id="mgin:FRZ54_06045"/>
<dbReference type="GO" id="GO:0005524">
    <property type="term" value="F:ATP binding"/>
    <property type="evidence" value="ECO:0007669"/>
    <property type="project" value="UniProtKB-KW"/>
</dbReference>
<evidence type="ECO:0000256" key="1">
    <source>
        <dbReference type="ARBA" id="ARBA00004651"/>
    </source>
</evidence>
<dbReference type="GO" id="GO:0015421">
    <property type="term" value="F:ABC-type oligopeptide transporter activity"/>
    <property type="evidence" value="ECO:0007669"/>
    <property type="project" value="TreeGrafter"/>
</dbReference>
<dbReference type="RefSeq" id="WP_147030738.1">
    <property type="nucleotide sequence ID" value="NZ_CP042436.1"/>
</dbReference>
<sequence length="619" mass="68250">MKFDVPNTDSPSEKVKALPSKSLAKLVWMLVRPYKKWMVIIFTAMVLETLMSLATPWPLKILIDNVIGHHKLPGWLSWMERVFPGENKMQFAAVAAVSLIVMAAIGALAGYLNSYFTESIAQYVSNDLRRRIYHHLQRLSLAYYDTHQTGKLLSVITSDVSTIQDFASATMMSITVDFLTIIGMLGIMFYLNAGFTLLAICITPFLLFFVSRFKKVMKKATHEVRVDQSNMLTVMQQGLESIRAVNAFGRQELEENKLKKVSMETVGAALKARRVKSVLNPVITLIVAACTAMVLWQGTDLVLKGAMTVGSLTVFLWYMNKFFSPVQDLAKMTSTIAQATVALERIQSILDTEILIADLPGAEDPGRLTGDIVFEKVSFAYNSDEPVLKGIDLHIGSGQRVGICGPTGSGKSTILSLIARFYDTTGGHVYIDGKDITRFSIDGLRSQIAFVLQDTVLFYGTVRDNIAYGRPEATEAEIIEAAKLANAHEFISHMPHGYDTVVGERGVTLSGGQRQRIGIARAVVRNSPILVLDEPTAALDTEAEKIVMEALEQLMQGRTVITIAHRLSTIADSDKIVVLHDGVIAEEGTHDELIELGHIYAGLYNNQASSKHPLHKIIS</sequence>
<dbReference type="GO" id="GO:0005886">
    <property type="term" value="C:plasma membrane"/>
    <property type="evidence" value="ECO:0007669"/>
    <property type="project" value="UniProtKB-SubCell"/>
</dbReference>
<feature type="domain" description="ABC transporter" evidence="9">
    <location>
        <begin position="372"/>
        <end position="606"/>
    </location>
</feature>
<keyword evidence="2" id="KW-0813">Transport</keyword>
<evidence type="ECO:0000313" key="12">
    <source>
        <dbReference type="Proteomes" id="UP000321479"/>
    </source>
</evidence>
<dbReference type="PANTHER" id="PTHR43394:SF1">
    <property type="entry name" value="ATP-BINDING CASSETTE SUB-FAMILY B MEMBER 10, MITOCHONDRIAL"/>
    <property type="match status" value="1"/>
</dbReference>
<feature type="transmembrane region" description="Helical" evidence="8">
    <location>
        <begin position="278"/>
        <end position="296"/>
    </location>
</feature>
<evidence type="ECO:0000256" key="8">
    <source>
        <dbReference type="SAM" id="Phobius"/>
    </source>
</evidence>
<feature type="domain" description="ABC transmembrane type-1" evidence="10">
    <location>
        <begin position="39"/>
        <end position="338"/>
    </location>
</feature>
<dbReference type="PANTHER" id="PTHR43394">
    <property type="entry name" value="ATP-DEPENDENT PERMEASE MDL1, MITOCHONDRIAL"/>
    <property type="match status" value="1"/>
</dbReference>
<dbReference type="PROSITE" id="PS50893">
    <property type="entry name" value="ABC_TRANSPORTER_2"/>
    <property type="match status" value="1"/>
</dbReference>
<dbReference type="SUPFAM" id="SSF90123">
    <property type="entry name" value="ABC transporter transmembrane region"/>
    <property type="match status" value="1"/>
</dbReference>
<dbReference type="InterPro" id="IPR036640">
    <property type="entry name" value="ABC1_TM_sf"/>
</dbReference>
<dbReference type="InterPro" id="IPR017871">
    <property type="entry name" value="ABC_transporter-like_CS"/>
</dbReference>
<evidence type="ECO:0000259" key="9">
    <source>
        <dbReference type="PROSITE" id="PS50893"/>
    </source>
</evidence>
<dbReference type="PROSITE" id="PS50929">
    <property type="entry name" value="ABC_TM1F"/>
    <property type="match status" value="1"/>
</dbReference>
<feature type="transmembrane region" description="Helical" evidence="8">
    <location>
        <begin position="37"/>
        <end position="59"/>
    </location>
</feature>
<evidence type="ECO:0000256" key="4">
    <source>
        <dbReference type="ARBA" id="ARBA00022741"/>
    </source>
</evidence>
<accession>A0A5B8UV04</accession>
<dbReference type="CDD" id="cd18564">
    <property type="entry name" value="ABC_6TM_exporter_like"/>
    <property type="match status" value="1"/>
</dbReference>
<evidence type="ECO:0000256" key="6">
    <source>
        <dbReference type="ARBA" id="ARBA00022989"/>
    </source>
</evidence>
<dbReference type="GO" id="GO:0016887">
    <property type="term" value="F:ATP hydrolysis activity"/>
    <property type="evidence" value="ECO:0007669"/>
    <property type="project" value="InterPro"/>
</dbReference>
<protein>
    <submittedName>
        <fullName evidence="11">ABC transporter ATP-binding protein</fullName>
    </submittedName>
</protein>
<comment type="subcellular location">
    <subcellularLocation>
        <location evidence="1">Cell membrane</location>
        <topology evidence="1">Multi-pass membrane protein</topology>
    </subcellularLocation>
</comment>